<keyword evidence="5" id="KW-0547">Nucleotide-binding</keyword>
<name>A0ABY3MW22_9GAMM</name>
<reference evidence="10 11" key="1">
    <citation type="submission" date="2019-08" db="EMBL/GenBank/DDBJ databases">
        <title>Microbe sample from Colwellia echini.</title>
        <authorList>
            <person name="Christiansen L."/>
            <person name="Pathiraja D."/>
            <person name="Schultz-Johansen M."/>
            <person name="Choi I.-G."/>
            <person name="Stougaard P."/>
        </authorList>
    </citation>
    <scope>NUCLEOTIDE SEQUENCE [LARGE SCALE GENOMIC DNA]</scope>
    <source>
        <strain evidence="10 11">A3</strain>
    </source>
</reference>
<evidence type="ECO:0000313" key="11">
    <source>
        <dbReference type="Proteomes" id="UP000815846"/>
    </source>
</evidence>
<evidence type="ECO:0000313" key="10">
    <source>
        <dbReference type="EMBL" id="TYK65304.1"/>
    </source>
</evidence>
<dbReference type="Gene3D" id="3.30.450.20">
    <property type="entry name" value="PAS domain"/>
    <property type="match status" value="1"/>
</dbReference>
<sequence length="376" mass="41793">MHSRSFIQEQIAPYQQSLANHLVTAVIILNGDLAIVYANPAAEALLNKSLYRLYSTDSEVIFANTSITTARLEQLLATGQEFTDSDIMVELSPNHRFTAEITASSVEFKKTPHVLLELKQIDQQKQISLEVFQHQQWLAARDLIKGLAHEIKNPLGGLRGAAQLLSKEVNNDQQEYTSMIIEQADRLTNLVDRLLGPNQLPQIQAQNIHGILEKVCKLVSYSNEKNIHLLRDYDPSIPAVECDQEKLQQAVLNIVNNAIQAIDEGNTITLKTRIASNKTIYGKRIKLAVHISIIDNGPGIPSEIQDTLFYPMVSGRSNGTGLGLSISQTLINQHQGKLSCHSIPGHTEFTILLPLKQQALKQQPLPQALLSQENKL</sequence>
<keyword evidence="3" id="KW-0597">Phosphoprotein</keyword>
<dbReference type="CDD" id="cd00082">
    <property type="entry name" value="HisKA"/>
    <property type="match status" value="1"/>
</dbReference>
<evidence type="ECO:0000256" key="8">
    <source>
        <dbReference type="ARBA" id="ARBA00023012"/>
    </source>
</evidence>
<dbReference type="Proteomes" id="UP000815846">
    <property type="component" value="Unassembled WGS sequence"/>
</dbReference>
<dbReference type="EMBL" id="PJAI02000012">
    <property type="protein sequence ID" value="TYK65304.1"/>
    <property type="molecule type" value="Genomic_DNA"/>
</dbReference>
<dbReference type="PANTHER" id="PTHR43065:SF16">
    <property type="entry name" value="SENSORY HISTIDINE KINASE_PHOSPHATASE NTRB"/>
    <property type="match status" value="1"/>
</dbReference>
<dbReference type="Gene3D" id="3.30.565.10">
    <property type="entry name" value="Histidine kinase-like ATPase, C-terminal domain"/>
    <property type="match status" value="1"/>
</dbReference>
<dbReference type="InterPro" id="IPR036890">
    <property type="entry name" value="HATPase_C_sf"/>
</dbReference>
<dbReference type="InterPro" id="IPR004358">
    <property type="entry name" value="Sig_transdc_His_kin-like_C"/>
</dbReference>
<evidence type="ECO:0000256" key="4">
    <source>
        <dbReference type="ARBA" id="ARBA00022679"/>
    </source>
</evidence>
<dbReference type="SMART" id="SM00387">
    <property type="entry name" value="HATPase_c"/>
    <property type="match status" value="1"/>
</dbReference>
<dbReference type="InterPro" id="IPR013767">
    <property type="entry name" value="PAS_fold"/>
</dbReference>
<keyword evidence="4" id="KW-0808">Transferase</keyword>
<dbReference type="PANTHER" id="PTHR43065">
    <property type="entry name" value="SENSOR HISTIDINE KINASE"/>
    <property type="match status" value="1"/>
</dbReference>
<keyword evidence="11" id="KW-1185">Reference proteome</keyword>
<keyword evidence="6" id="KW-0418">Kinase</keyword>
<dbReference type="PROSITE" id="PS50109">
    <property type="entry name" value="HIS_KIN"/>
    <property type="match status" value="1"/>
</dbReference>
<organism evidence="10 11">
    <name type="scientific">Colwellia echini</name>
    <dbReference type="NCBI Taxonomy" id="1982103"/>
    <lineage>
        <taxon>Bacteria</taxon>
        <taxon>Pseudomonadati</taxon>
        <taxon>Pseudomonadota</taxon>
        <taxon>Gammaproteobacteria</taxon>
        <taxon>Alteromonadales</taxon>
        <taxon>Colwelliaceae</taxon>
        <taxon>Colwellia</taxon>
    </lineage>
</organism>
<dbReference type="SUPFAM" id="SSF47384">
    <property type="entry name" value="Homodimeric domain of signal transducing histidine kinase"/>
    <property type="match status" value="1"/>
</dbReference>
<dbReference type="InterPro" id="IPR003661">
    <property type="entry name" value="HisK_dim/P_dom"/>
</dbReference>
<dbReference type="Pfam" id="PF00989">
    <property type="entry name" value="PAS"/>
    <property type="match status" value="1"/>
</dbReference>
<protein>
    <recommendedName>
        <fullName evidence="2">histidine kinase</fullName>
        <ecNumber evidence="2">2.7.13.3</ecNumber>
    </recommendedName>
</protein>
<dbReference type="Pfam" id="PF02518">
    <property type="entry name" value="HATPase_c"/>
    <property type="match status" value="1"/>
</dbReference>
<dbReference type="SUPFAM" id="SSF55874">
    <property type="entry name" value="ATPase domain of HSP90 chaperone/DNA topoisomerase II/histidine kinase"/>
    <property type="match status" value="1"/>
</dbReference>
<dbReference type="InterPro" id="IPR003594">
    <property type="entry name" value="HATPase_dom"/>
</dbReference>
<evidence type="ECO:0000256" key="2">
    <source>
        <dbReference type="ARBA" id="ARBA00012438"/>
    </source>
</evidence>
<dbReference type="InterPro" id="IPR035965">
    <property type="entry name" value="PAS-like_dom_sf"/>
</dbReference>
<dbReference type="SUPFAM" id="SSF55785">
    <property type="entry name" value="PYP-like sensor domain (PAS domain)"/>
    <property type="match status" value="1"/>
</dbReference>
<comment type="catalytic activity">
    <reaction evidence="1">
        <text>ATP + protein L-histidine = ADP + protein N-phospho-L-histidine.</text>
        <dbReference type="EC" id="2.7.13.3"/>
    </reaction>
</comment>
<gene>
    <name evidence="10" type="ORF">CWS31_011640</name>
</gene>
<evidence type="ECO:0000256" key="6">
    <source>
        <dbReference type="ARBA" id="ARBA00022777"/>
    </source>
</evidence>
<dbReference type="EC" id="2.7.13.3" evidence="2"/>
<dbReference type="RefSeq" id="WP_101345599.1">
    <property type="nucleotide sequence ID" value="NZ_PJAI02000012.1"/>
</dbReference>
<evidence type="ECO:0000256" key="5">
    <source>
        <dbReference type="ARBA" id="ARBA00022741"/>
    </source>
</evidence>
<dbReference type="InterPro" id="IPR036097">
    <property type="entry name" value="HisK_dim/P_sf"/>
</dbReference>
<dbReference type="PRINTS" id="PR00344">
    <property type="entry name" value="BCTRLSENSOR"/>
</dbReference>
<comment type="caution">
    <text evidence="10">The sequence shown here is derived from an EMBL/GenBank/DDBJ whole genome shotgun (WGS) entry which is preliminary data.</text>
</comment>
<evidence type="ECO:0000256" key="3">
    <source>
        <dbReference type="ARBA" id="ARBA00022553"/>
    </source>
</evidence>
<dbReference type="NCBIfam" id="NF008293">
    <property type="entry name" value="PRK11073.1"/>
    <property type="match status" value="1"/>
</dbReference>
<dbReference type="SMART" id="SM00388">
    <property type="entry name" value="HisKA"/>
    <property type="match status" value="1"/>
</dbReference>
<evidence type="ECO:0000256" key="7">
    <source>
        <dbReference type="ARBA" id="ARBA00022840"/>
    </source>
</evidence>
<dbReference type="Pfam" id="PF00512">
    <property type="entry name" value="HisKA"/>
    <property type="match status" value="1"/>
</dbReference>
<proteinExistence type="predicted"/>
<dbReference type="Gene3D" id="1.10.287.130">
    <property type="match status" value="1"/>
</dbReference>
<accession>A0ABY3MW22</accession>
<evidence type="ECO:0000259" key="9">
    <source>
        <dbReference type="PROSITE" id="PS50109"/>
    </source>
</evidence>
<feature type="domain" description="Histidine kinase" evidence="9">
    <location>
        <begin position="146"/>
        <end position="357"/>
    </location>
</feature>
<keyword evidence="8" id="KW-0902">Two-component regulatory system</keyword>
<keyword evidence="7" id="KW-0067">ATP-binding</keyword>
<dbReference type="InterPro" id="IPR005467">
    <property type="entry name" value="His_kinase_dom"/>
</dbReference>
<evidence type="ECO:0000256" key="1">
    <source>
        <dbReference type="ARBA" id="ARBA00000085"/>
    </source>
</evidence>